<dbReference type="Proteomes" id="UP000031408">
    <property type="component" value="Unassembled WGS sequence"/>
</dbReference>
<dbReference type="PANTHER" id="PTHR12390:SF0">
    <property type="entry name" value="UROPORPHYRINOGEN-III SYNTHASE"/>
    <property type="match status" value="1"/>
</dbReference>
<evidence type="ECO:0000313" key="3">
    <source>
        <dbReference type="Proteomes" id="UP000031408"/>
    </source>
</evidence>
<dbReference type="AlphaFoldDB" id="A0A0C1L7F7"/>
<evidence type="ECO:0000259" key="1">
    <source>
        <dbReference type="Pfam" id="PF02602"/>
    </source>
</evidence>
<dbReference type="GO" id="GO:0006780">
    <property type="term" value="P:uroporphyrinogen III biosynthetic process"/>
    <property type="evidence" value="ECO:0007669"/>
    <property type="project" value="InterPro"/>
</dbReference>
<dbReference type="CDD" id="cd06578">
    <property type="entry name" value="HemD"/>
    <property type="match status" value="1"/>
</dbReference>
<dbReference type="RefSeq" id="WP_039136929.1">
    <property type="nucleotide sequence ID" value="NZ_JSVC01000002.1"/>
</dbReference>
<dbReference type="InterPro" id="IPR003754">
    <property type="entry name" value="4pyrrol_synth_uPrphyn_synth"/>
</dbReference>
<dbReference type="OrthoDB" id="1523900at2"/>
<dbReference type="InterPro" id="IPR036108">
    <property type="entry name" value="4pyrrol_syn_uPrphyn_synt_sf"/>
</dbReference>
<dbReference type="Pfam" id="PF02602">
    <property type="entry name" value="HEM4"/>
    <property type="match status" value="1"/>
</dbReference>
<keyword evidence="3" id="KW-1185">Reference proteome</keyword>
<organism evidence="2 3">
    <name type="scientific">Flavihumibacter solisilvae</name>
    <dbReference type="NCBI Taxonomy" id="1349421"/>
    <lineage>
        <taxon>Bacteria</taxon>
        <taxon>Pseudomonadati</taxon>
        <taxon>Bacteroidota</taxon>
        <taxon>Chitinophagia</taxon>
        <taxon>Chitinophagales</taxon>
        <taxon>Chitinophagaceae</taxon>
        <taxon>Flavihumibacter</taxon>
    </lineage>
</organism>
<feature type="domain" description="Tetrapyrrole biosynthesis uroporphyrinogen III synthase" evidence="1">
    <location>
        <begin position="16"/>
        <end position="223"/>
    </location>
</feature>
<dbReference type="PANTHER" id="PTHR12390">
    <property type="entry name" value="UROPORPHYRINOGEN III SYNTHASE"/>
    <property type="match status" value="1"/>
</dbReference>
<dbReference type="InterPro" id="IPR039793">
    <property type="entry name" value="UROS/Hem4"/>
</dbReference>
<dbReference type="GO" id="GO:0005829">
    <property type="term" value="C:cytosol"/>
    <property type="evidence" value="ECO:0007669"/>
    <property type="project" value="TreeGrafter"/>
</dbReference>
<proteinExistence type="predicted"/>
<dbReference type="Gene3D" id="3.40.50.10090">
    <property type="match status" value="2"/>
</dbReference>
<dbReference type="STRING" id="1349421.OI18_02775"/>
<gene>
    <name evidence="2" type="ORF">OI18_02775</name>
</gene>
<dbReference type="EMBL" id="JSVC01000002">
    <property type="protein sequence ID" value="KIC96107.1"/>
    <property type="molecule type" value="Genomic_DNA"/>
</dbReference>
<protein>
    <recommendedName>
        <fullName evidence="1">Tetrapyrrole biosynthesis uroporphyrinogen III synthase domain-containing protein</fullName>
    </recommendedName>
</protein>
<dbReference type="SUPFAM" id="SSF69618">
    <property type="entry name" value="HemD-like"/>
    <property type="match status" value="1"/>
</dbReference>
<comment type="caution">
    <text evidence="2">The sequence shown here is derived from an EMBL/GenBank/DDBJ whole genome shotgun (WGS) entry which is preliminary data.</text>
</comment>
<name>A0A0C1L7F7_9BACT</name>
<accession>A0A0C1L7F7</accession>
<sequence length="235" mass="26229">MDNGIRILSTRPLSDEIIEAATSRGVDITVLSFIDTASIRTTEVIEEIEHASTQITTVVFTSMNAVEAVAEVLQGLRPEWNIFCIGNSTRKLVERYFGEEFITATANDAVSLAETIIEEGTAEEVIFFCGDQRRNELPELLQDAGIEVTEIIVYETIETPHRLSEEFAAVLFYSPSAVNSFFRYNRLGEHTLAFAIGKTTAVTIQQFSRNRIVIADEPGKDQLAWKAVEMLNTDK</sequence>
<dbReference type="GO" id="GO:0004852">
    <property type="term" value="F:uroporphyrinogen-III synthase activity"/>
    <property type="evidence" value="ECO:0007669"/>
    <property type="project" value="InterPro"/>
</dbReference>
<reference evidence="2 3" key="1">
    <citation type="submission" date="2014-11" db="EMBL/GenBank/DDBJ databases">
        <title>Genome sequence of Flavihumibacter solisilvae 3-3.</title>
        <authorList>
            <person name="Zhou G."/>
            <person name="Li M."/>
            <person name="Wang G."/>
        </authorList>
    </citation>
    <scope>NUCLEOTIDE SEQUENCE [LARGE SCALE GENOMIC DNA]</scope>
    <source>
        <strain evidence="2 3">3-3</strain>
    </source>
</reference>
<evidence type="ECO:0000313" key="2">
    <source>
        <dbReference type="EMBL" id="KIC96107.1"/>
    </source>
</evidence>